<dbReference type="AlphaFoldDB" id="A0AAV4STX8"/>
<dbReference type="Proteomes" id="UP001054837">
    <property type="component" value="Unassembled WGS sequence"/>
</dbReference>
<evidence type="ECO:0000313" key="3">
    <source>
        <dbReference type="Proteomes" id="UP001054837"/>
    </source>
</evidence>
<sequence length="118" mass="13530">MGGWAIRIMGDNVSESFLMRDPMWVKVDSVHDPKSTFIFLKESESVTENPLKRPLEVARFSRSISDGTHRLTQSVLQHAKRRPSQVVSRPSRSYLGLRRANCSSMPSVRSKKNLKRCR</sequence>
<accession>A0AAV4STX8</accession>
<feature type="region of interest" description="Disordered" evidence="1">
    <location>
        <begin position="71"/>
        <end position="91"/>
    </location>
</feature>
<keyword evidence="3" id="KW-1185">Reference proteome</keyword>
<gene>
    <name evidence="2" type="ORF">CDAR_222381</name>
</gene>
<comment type="caution">
    <text evidence="2">The sequence shown here is derived from an EMBL/GenBank/DDBJ whole genome shotgun (WGS) entry which is preliminary data.</text>
</comment>
<reference evidence="2 3" key="1">
    <citation type="submission" date="2021-06" db="EMBL/GenBank/DDBJ databases">
        <title>Caerostris darwini draft genome.</title>
        <authorList>
            <person name="Kono N."/>
            <person name="Arakawa K."/>
        </authorList>
    </citation>
    <scope>NUCLEOTIDE SEQUENCE [LARGE SCALE GENOMIC DNA]</scope>
</reference>
<dbReference type="EMBL" id="BPLQ01008461">
    <property type="protein sequence ID" value="GIY37545.1"/>
    <property type="molecule type" value="Genomic_DNA"/>
</dbReference>
<name>A0AAV4STX8_9ARAC</name>
<evidence type="ECO:0000313" key="2">
    <source>
        <dbReference type="EMBL" id="GIY37545.1"/>
    </source>
</evidence>
<proteinExistence type="predicted"/>
<evidence type="ECO:0000256" key="1">
    <source>
        <dbReference type="SAM" id="MobiDB-lite"/>
    </source>
</evidence>
<organism evidence="2 3">
    <name type="scientific">Caerostris darwini</name>
    <dbReference type="NCBI Taxonomy" id="1538125"/>
    <lineage>
        <taxon>Eukaryota</taxon>
        <taxon>Metazoa</taxon>
        <taxon>Ecdysozoa</taxon>
        <taxon>Arthropoda</taxon>
        <taxon>Chelicerata</taxon>
        <taxon>Arachnida</taxon>
        <taxon>Araneae</taxon>
        <taxon>Araneomorphae</taxon>
        <taxon>Entelegynae</taxon>
        <taxon>Araneoidea</taxon>
        <taxon>Araneidae</taxon>
        <taxon>Caerostris</taxon>
    </lineage>
</organism>
<protein>
    <submittedName>
        <fullName evidence="2">Uncharacterized protein</fullName>
    </submittedName>
</protein>